<gene>
    <name evidence="1" type="ORF">ENG92_04480</name>
</gene>
<dbReference type="Pfam" id="PF13591">
    <property type="entry name" value="MerR_2"/>
    <property type="match status" value="1"/>
</dbReference>
<dbReference type="Proteomes" id="UP000885822">
    <property type="component" value="Unassembled WGS sequence"/>
</dbReference>
<dbReference type="Gene3D" id="1.10.1660.10">
    <property type="match status" value="1"/>
</dbReference>
<name>A0A831KCE4_9GAMM</name>
<comment type="caution">
    <text evidence="1">The sequence shown here is derived from an EMBL/GenBank/DDBJ whole genome shotgun (WGS) entry which is preliminary data.</text>
</comment>
<reference evidence="1" key="1">
    <citation type="journal article" date="2020" name="mSystems">
        <title>Genome- and Community-Level Interaction Insights into Carbon Utilization and Element Cycling Functions of Hydrothermarchaeota in Hydrothermal Sediment.</title>
        <authorList>
            <person name="Zhou Z."/>
            <person name="Liu Y."/>
            <person name="Xu W."/>
            <person name="Pan J."/>
            <person name="Luo Z.H."/>
            <person name="Li M."/>
        </authorList>
    </citation>
    <scope>NUCLEOTIDE SEQUENCE [LARGE SCALE GENOMIC DNA]</scope>
    <source>
        <strain evidence="1">HyVt-26</strain>
    </source>
</reference>
<accession>A0A831KCE4</accession>
<protein>
    <submittedName>
        <fullName evidence="1">MerR family transcriptional regulator</fullName>
    </submittedName>
</protein>
<dbReference type="EMBL" id="DRCV01000197">
    <property type="protein sequence ID" value="HDK38254.1"/>
    <property type="molecule type" value="Genomic_DNA"/>
</dbReference>
<evidence type="ECO:0000313" key="1">
    <source>
        <dbReference type="EMBL" id="HDK38254.1"/>
    </source>
</evidence>
<organism evidence="1">
    <name type="scientific">Thiolapillus brandeum</name>
    <dbReference type="NCBI Taxonomy" id="1076588"/>
    <lineage>
        <taxon>Bacteria</taxon>
        <taxon>Pseudomonadati</taxon>
        <taxon>Pseudomonadota</taxon>
        <taxon>Gammaproteobacteria</taxon>
        <taxon>Chromatiales</taxon>
        <taxon>Sedimenticolaceae</taxon>
        <taxon>Thiolapillus</taxon>
    </lineage>
</organism>
<dbReference type="AlphaFoldDB" id="A0A831KCE4"/>
<sequence length="105" mass="11890">MNDDTLNGLLLDEEYTLTLGELSRACAMHAEWVMELVEEGIIEPRGAEIGQWRFAVPALYRARTVMHLQRDLGVNLSGAALVLDLLDELQELRQQLRCLDPERLG</sequence>
<proteinExistence type="predicted"/>